<keyword evidence="7" id="KW-0479">Metal-binding</keyword>
<evidence type="ECO:0000313" key="15">
    <source>
        <dbReference type="Proteomes" id="UP000053989"/>
    </source>
</evidence>
<keyword evidence="6" id="KW-0540">Nuclease</keyword>
<reference evidence="15" key="2">
    <citation type="submission" date="2015-01" db="EMBL/GenBank/DDBJ databases">
        <title>Evolutionary Origins and Diversification of the Mycorrhizal Mutualists.</title>
        <authorList>
            <consortium name="DOE Joint Genome Institute"/>
            <consortium name="Mycorrhizal Genomics Consortium"/>
            <person name="Kohler A."/>
            <person name="Kuo A."/>
            <person name="Nagy L.G."/>
            <person name="Floudas D."/>
            <person name="Copeland A."/>
            <person name="Barry K.W."/>
            <person name="Cichocki N."/>
            <person name="Veneault-Fourrey C."/>
            <person name="LaButti K."/>
            <person name="Lindquist E.A."/>
            <person name="Lipzen A."/>
            <person name="Lundell T."/>
            <person name="Morin E."/>
            <person name="Murat C."/>
            <person name="Riley R."/>
            <person name="Ohm R."/>
            <person name="Sun H."/>
            <person name="Tunlid A."/>
            <person name="Henrissat B."/>
            <person name="Grigoriev I.V."/>
            <person name="Hibbett D.S."/>
            <person name="Martin F."/>
        </authorList>
    </citation>
    <scope>NUCLEOTIDE SEQUENCE [LARGE SCALE GENOMIC DNA]</scope>
    <source>
        <strain evidence="15">Foug A</strain>
    </source>
</reference>
<dbReference type="GO" id="GO:0005739">
    <property type="term" value="C:mitochondrion"/>
    <property type="evidence" value="ECO:0007669"/>
    <property type="project" value="TreeGrafter"/>
</dbReference>
<comment type="cofactor">
    <cofactor evidence="2">
        <name>Zn(2+)</name>
        <dbReference type="ChEBI" id="CHEBI:29105"/>
    </cofactor>
</comment>
<dbReference type="PANTHER" id="PTHR12553:SF49">
    <property type="entry name" value="ZINC PHOSPHODIESTERASE ELAC PROTEIN 2"/>
    <property type="match status" value="1"/>
</dbReference>
<evidence type="ECO:0000256" key="11">
    <source>
        <dbReference type="SAM" id="MobiDB-lite"/>
    </source>
</evidence>
<dbReference type="SUPFAM" id="SSF56281">
    <property type="entry name" value="Metallo-hydrolase/oxidoreductase"/>
    <property type="match status" value="2"/>
</dbReference>
<name>A0A0C3D4N2_9AGAM</name>
<dbReference type="STRING" id="1036808.A0A0C3D4N2"/>
<dbReference type="InterPro" id="IPR036866">
    <property type="entry name" value="RibonucZ/Hydroxyglut_hydro"/>
</dbReference>
<reference evidence="14 15" key="1">
    <citation type="submission" date="2014-04" db="EMBL/GenBank/DDBJ databases">
        <authorList>
            <consortium name="DOE Joint Genome Institute"/>
            <person name="Kuo A."/>
            <person name="Kohler A."/>
            <person name="Nagy L.G."/>
            <person name="Floudas D."/>
            <person name="Copeland A."/>
            <person name="Barry K.W."/>
            <person name="Cichocki N."/>
            <person name="Veneault-Fourrey C."/>
            <person name="LaButti K."/>
            <person name="Lindquist E.A."/>
            <person name="Lipzen A."/>
            <person name="Lundell T."/>
            <person name="Morin E."/>
            <person name="Murat C."/>
            <person name="Sun H."/>
            <person name="Tunlid A."/>
            <person name="Henrissat B."/>
            <person name="Grigoriev I.V."/>
            <person name="Hibbett D.S."/>
            <person name="Martin F."/>
            <person name="Nordberg H.P."/>
            <person name="Cantor M.N."/>
            <person name="Hua S.X."/>
        </authorList>
    </citation>
    <scope>NUCLEOTIDE SEQUENCE [LARGE SCALE GENOMIC DNA]</scope>
    <source>
        <strain evidence="14 15">Foug A</strain>
    </source>
</reference>
<evidence type="ECO:0000256" key="9">
    <source>
        <dbReference type="ARBA" id="ARBA00022801"/>
    </source>
</evidence>
<dbReference type="OrthoDB" id="527344at2759"/>
<dbReference type="InterPro" id="IPR001279">
    <property type="entry name" value="Metallo-B-lactamas"/>
</dbReference>
<dbReference type="EC" id="3.1.26.11" evidence="4"/>
<keyword evidence="9" id="KW-0378">Hydrolase</keyword>
<evidence type="ECO:0000256" key="1">
    <source>
        <dbReference type="ARBA" id="ARBA00000402"/>
    </source>
</evidence>
<comment type="catalytic activity">
    <reaction evidence="1">
        <text>Endonucleolytic cleavage of RNA, removing extra 3' nucleotides from tRNA precursor, generating 3' termini of tRNAs. A 3'-hydroxy group is left at the tRNA terminus and a 5'-phosphoryl group is left at the trailer molecule.</text>
        <dbReference type="EC" id="3.1.26.11"/>
    </reaction>
</comment>
<dbReference type="InterPro" id="IPR047151">
    <property type="entry name" value="RNZ2-like"/>
</dbReference>
<evidence type="ECO:0000256" key="8">
    <source>
        <dbReference type="ARBA" id="ARBA00022759"/>
    </source>
</evidence>
<evidence type="ECO:0000256" key="3">
    <source>
        <dbReference type="ARBA" id="ARBA00007823"/>
    </source>
</evidence>
<evidence type="ECO:0000256" key="6">
    <source>
        <dbReference type="ARBA" id="ARBA00022722"/>
    </source>
</evidence>
<evidence type="ECO:0000256" key="10">
    <source>
        <dbReference type="ARBA" id="ARBA00022833"/>
    </source>
</evidence>
<dbReference type="InterPro" id="IPR027794">
    <property type="entry name" value="tRNase_Z_dom"/>
</dbReference>
<dbReference type="FunCoup" id="A0A0C3D4N2">
    <property type="interactions" value="593"/>
</dbReference>
<sequence>MLWSTSVLSTLSSDTEPSIVVTFDSAKYLFNVGENTTRSYLQSRQTWRKTRALFVTSVGTQRTSGLPGLLMTFADAGRSKVHIAGPSGLLHLIASMRRYTYRENLDVTPSEIPLAPDDQHVYKDENITVYAFPVFPLHETSEDNTPEPDQHDPSILKRKRRASPEIRDRPTKRGTGATAVPDPSLSIQELMARSDFDPTTLSEETAQAWRRHVVKFMFPATQVPQENGGQGPKGKQKGPNRAGQTSADEPPNTAHVCQPPGLRRPLPFPERSLVGSPETWLRPTVAYAIQGPRVRGKFDAQKAEALGLKHGPLRAVLTRGQSVTIKIDDGHGNVVDREIKPADCIAEGSLPGVVLILDTPTLAHISGLLSGFADGGPFAKYWQVDSKDHVVRVVYHLCGDDVLEDERYKVFMNRFGPDVHHLVSSRKHLPDPVTFTSAAYSQLRLNQLDPAIFPLPKFTLNAVKPLRDVIGLPVTTGPMHAGLSISLHPPRFPTENENIEQLDLFHPAVRSTPLQLPDSTLASFAKARASVQSFAEGYDPEAIPGKDVSVCTLGTGSAIPSKFRNVSGTLIHIPNHGYILLDAGEGTWGQLVRKYGTEPSLPSNVWQVLRELRCIFISHIHGDHHIGLSKMLTMRQCLDPPANEPLYLVANHTVFQYLRDYEGLEILGLRAGCKSAVVTISSELIHWLRNGPQSDGISRSMAALCTSLGLQSMHTVDVEHRTMCHGLIIKHRDKWSIVYSGDTVPVNRLVQAGKNTTLLIHEATMADEEVEKARAKMHSTVGQAVDIGKQMNAYSTLLTHFSARYPAMPQSMLTKHKDGDPFVALAFDHANIRIGDMRKMHAYTAAIEQNFADLEDDDATAQVAEVDIT</sequence>
<evidence type="ECO:0000256" key="7">
    <source>
        <dbReference type="ARBA" id="ARBA00022723"/>
    </source>
</evidence>
<keyword evidence="10" id="KW-0862">Zinc</keyword>
<feature type="domain" description="Metallo-beta-lactamase" evidence="12">
    <location>
        <begin position="579"/>
        <end position="801"/>
    </location>
</feature>
<feature type="compositionally biased region" description="Basic and acidic residues" evidence="11">
    <location>
        <begin position="162"/>
        <end position="171"/>
    </location>
</feature>
<dbReference type="HOGENOM" id="CLU_006220_3_1_1"/>
<evidence type="ECO:0000256" key="2">
    <source>
        <dbReference type="ARBA" id="ARBA00001947"/>
    </source>
</evidence>
<dbReference type="EMBL" id="KN822128">
    <property type="protein sequence ID" value="KIM55740.1"/>
    <property type="molecule type" value="Genomic_DNA"/>
</dbReference>
<dbReference type="InParanoid" id="A0A0C3D4N2"/>
<feature type="domain" description="tRNase Z endonuclease" evidence="13">
    <location>
        <begin position="7"/>
        <end position="58"/>
    </location>
</feature>
<dbReference type="GO" id="GO:0042781">
    <property type="term" value="F:3'-tRNA processing endoribonuclease activity"/>
    <property type="evidence" value="ECO:0007669"/>
    <property type="project" value="UniProtKB-EC"/>
</dbReference>
<evidence type="ECO:0000256" key="5">
    <source>
        <dbReference type="ARBA" id="ARBA00022694"/>
    </source>
</evidence>
<dbReference type="Gene3D" id="3.60.15.10">
    <property type="entry name" value="Ribonuclease Z/Hydroxyacylglutathione hydrolase-like"/>
    <property type="match status" value="2"/>
</dbReference>
<evidence type="ECO:0000259" key="13">
    <source>
        <dbReference type="Pfam" id="PF13691"/>
    </source>
</evidence>
<dbReference type="GO" id="GO:1990180">
    <property type="term" value="P:mitochondrial tRNA 3'-end processing"/>
    <property type="evidence" value="ECO:0007669"/>
    <property type="project" value="TreeGrafter"/>
</dbReference>
<dbReference type="PANTHER" id="PTHR12553">
    <property type="entry name" value="ZINC PHOSPHODIESTERASE ELAC PROTEIN 2"/>
    <property type="match status" value="1"/>
</dbReference>
<dbReference type="CDD" id="cd07718">
    <property type="entry name" value="RNaseZ_ELAC1_ELAC2-C-term-like_MBL-fold"/>
    <property type="match status" value="1"/>
</dbReference>
<comment type="similarity">
    <text evidence="3">Belongs to the RNase Z family.</text>
</comment>
<keyword evidence="5" id="KW-0819">tRNA processing</keyword>
<protein>
    <recommendedName>
        <fullName evidence="4">ribonuclease Z</fullName>
        <ecNumber evidence="4">3.1.26.11</ecNumber>
    </recommendedName>
</protein>
<feature type="region of interest" description="Disordered" evidence="11">
    <location>
        <begin position="138"/>
        <end position="186"/>
    </location>
</feature>
<dbReference type="Pfam" id="PF13691">
    <property type="entry name" value="Lactamase_B_4"/>
    <property type="match status" value="1"/>
</dbReference>
<evidence type="ECO:0000256" key="4">
    <source>
        <dbReference type="ARBA" id="ARBA00012477"/>
    </source>
</evidence>
<evidence type="ECO:0000313" key="14">
    <source>
        <dbReference type="EMBL" id="KIM55740.1"/>
    </source>
</evidence>
<evidence type="ECO:0000259" key="12">
    <source>
        <dbReference type="Pfam" id="PF12706"/>
    </source>
</evidence>
<dbReference type="Pfam" id="PF12706">
    <property type="entry name" value="Lactamase_B_2"/>
    <property type="match status" value="1"/>
</dbReference>
<feature type="region of interest" description="Disordered" evidence="11">
    <location>
        <begin position="221"/>
        <end position="265"/>
    </location>
</feature>
<gene>
    <name evidence="14" type="ORF">SCLCIDRAFT_1149121</name>
</gene>
<keyword evidence="15" id="KW-1185">Reference proteome</keyword>
<dbReference type="AlphaFoldDB" id="A0A0C3D4N2"/>
<organism evidence="14 15">
    <name type="scientific">Scleroderma citrinum Foug A</name>
    <dbReference type="NCBI Taxonomy" id="1036808"/>
    <lineage>
        <taxon>Eukaryota</taxon>
        <taxon>Fungi</taxon>
        <taxon>Dikarya</taxon>
        <taxon>Basidiomycota</taxon>
        <taxon>Agaricomycotina</taxon>
        <taxon>Agaricomycetes</taxon>
        <taxon>Agaricomycetidae</taxon>
        <taxon>Boletales</taxon>
        <taxon>Sclerodermatineae</taxon>
        <taxon>Sclerodermataceae</taxon>
        <taxon>Scleroderma</taxon>
    </lineage>
</organism>
<accession>A0A0C3D4N2</accession>
<dbReference type="Proteomes" id="UP000053989">
    <property type="component" value="Unassembled WGS sequence"/>
</dbReference>
<proteinExistence type="inferred from homology"/>
<dbReference type="GO" id="GO:0046872">
    <property type="term" value="F:metal ion binding"/>
    <property type="evidence" value="ECO:0007669"/>
    <property type="project" value="UniProtKB-KW"/>
</dbReference>
<keyword evidence="8" id="KW-0255">Endonuclease</keyword>